<accession>A0A3A8NML3</accession>
<dbReference type="PANTHER" id="PTHR45766:SF6">
    <property type="entry name" value="SWI_SNF-RELATED MATRIX-ASSOCIATED ACTIN-DEPENDENT REGULATOR OF CHROMATIN SUBFAMILY A-LIKE PROTEIN 1"/>
    <property type="match status" value="1"/>
</dbReference>
<evidence type="ECO:0008006" key="7">
    <source>
        <dbReference type="Google" id="ProtNLM"/>
    </source>
</evidence>
<evidence type="ECO:0000256" key="1">
    <source>
        <dbReference type="ARBA" id="ARBA00022801"/>
    </source>
</evidence>
<comment type="caution">
    <text evidence="5">The sequence shown here is derived from an EMBL/GenBank/DDBJ whole genome shotgun (WGS) entry which is preliminary data.</text>
</comment>
<evidence type="ECO:0000259" key="4">
    <source>
        <dbReference type="PROSITE" id="PS51194"/>
    </source>
</evidence>
<dbReference type="GO" id="GO:0016787">
    <property type="term" value="F:hydrolase activity"/>
    <property type="evidence" value="ECO:0007669"/>
    <property type="project" value="UniProtKB-KW"/>
</dbReference>
<sequence length="1177" mass="132817">MIDLETARKLLDFGKRIGGDGPQAEEQLRGAVAIHNLLHQHRRAYLADEVGMGKTYVALGALALFRHFNPGFRVLVIAPRENIQNKWKKELTNFATHNVRFPDMRVVSLDGRPARPLVSCGNLIDLVHETSVDPHRDFFVRMTSFSLPTGKTSEDWKKLRESLRHHVPWLKDDALDLRNKEQFKRNFARALCCALPKFDLVIVDEAHNLKHGFSTSGSARNQVLAEAFGRHPFDEVPDQRLFPGHGPRAERVLFLSATPLEETYRHVWNQLDLFGLAHGCDELKADDVPEARKKEVASRFLVRRVTSIHVGGQPHTKNLYRREWRSGGVAVHDEPIRIEDDRQRLVVALVQKKVSELLSGKRFNRSFQIGMLASFESFLETARLKRDSTEQKDTDEDKVFDDVEQTDIAEEREGIDVHDINQLAANYRKRFGREMPHPKMDAVVDSLSSAWRTGQKTLVFVRRVASVKELKRKLDERYDDWLMAHLEERMPEAVRQELRKLFAQYRREKARSPVLSTPEAGDVEHALEDGGGNDTFFAWFFRGKGPQGYASGANLQARFNKASGVYATFFSDNHVLALLEATPETVLASLAEAVALSKPALVVTLRQRAARYLSRKAHVVTRGARLEAAQAAALELLRERAQGLLAEHAGIVWEERFSSSLLREHAEDAPAEIASALEQATFFTELRQPRYAALRDRLWPAPGSRPEQPPDAETYRKQFRAQELRAHFLSTAARLGHAFIDLYVAMMAGRTTLAAGRAEEAESEERGVDAGEHRVHLHQAYLDLLEQQRTSPSGPWGALRELSEIAANFGLILDVNAPDVRDIPLEEAARHVASLLRQQQPVGGMAGQINQTLVKQFRMPGYPFVLVTTDLLQEGEDLHTFCSSVQHYGISWTPSAMEQRIGRIDRVRSQTERRLTTLGAAPLGGDWLQVHFPYLEDTVEVLQVERVLDRMGTFLRLMHEGLPEPTQDQRKIDIQREMVAVRRPAPTVREPLKSAFPLPPGSTTGPERPLAVESDVAQNLRARFSALRGDSLGDLPVEWAVNAPKGALLGTARLANGRRQPFTLLLRSDHGHPVIRCVSPIGRTDPESDTEAIAQRAARTQSRVGAILTRRERSYDLTIEDDVLLAAPMHDTVRVALLVKRVVEQADRMEFEHFEGERDEPLESFEEDLLAEDGHEH</sequence>
<dbReference type="SMART" id="SM00487">
    <property type="entry name" value="DEXDc"/>
    <property type="match status" value="1"/>
</dbReference>
<dbReference type="GO" id="GO:0005524">
    <property type="term" value="F:ATP binding"/>
    <property type="evidence" value="ECO:0007669"/>
    <property type="project" value="InterPro"/>
</dbReference>
<dbReference type="PROSITE" id="PS51192">
    <property type="entry name" value="HELICASE_ATP_BIND_1"/>
    <property type="match status" value="1"/>
</dbReference>
<evidence type="ECO:0000259" key="3">
    <source>
        <dbReference type="PROSITE" id="PS51192"/>
    </source>
</evidence>
<dbReference type="EMBL" id="RAWG01000067">
    <property type="protein sequence ID" value="RKH43411.1"/>
    <property type="molecule type" value="Genomic_DNA"/>
</dbReference>
<proteinExistence type="predicted"/>
<dbReference type="InterPro" id="IPR001650">
    <property type="entry name" value="Helicase_C-like"/>
</dbReference>
<dbReference type="AlphaFoldDB" id="A0A3A8NML3"/>
<feature type="domain" description="Helicase C-terminal" evidence="4">
    <location>
        <begin position="801"/>
        <end position="970"/>
    </location>
</feature>
<dbReference type="OrthoDB" id="18878at2"/>
<protein>
    <recommendedName>
        <fullName evidence="7">Helicase</fullName>
    </recommendedName>
</protein>
<dbReference type="Pfam" id="PF00271">
    <property type="entry name" value="Helicase_C"/>
    <property type="match status" value="1"/>
</dbReference>
<gene>
    <name evidence="5" type="ORF">D7X12_13345</name>
</gene>
<dbReference type="PROSITE" id="PS51194">
    <property type="entry name" value="HELICASE_CTER"/>
    <property type="match status" value="1"/>
</dbReference>
<dbReference type="RefSeq" id="WP_120625657.1">
    <property type="nucleotide sequence ID" value="NZ_RAWG01000067.1"/>
</dbReference>
<keyword evidence="1" id="KW-0378">Hydrolase</keyword>
<keyword evidence="6" id="KW-1185">Reference proteome</keyword>
<dbReference type="GO" id="GO:0003677">
    <property type="term" value="F:DNA binding"/>
    <property type="evidence" value="ECO:0007669"/>
    <property type="project" value="InterPro"/>
</dbReference>
<feature type="region of interest" description="Disordered" evidence="2">
    <location>
        <begin position="1155"/>
        <end position="1177"/>
    </location>
</feature>
<reference evidence="6" key="1">
    <citation type="submission" date="2018-09" db="EMBL/GenBank/DDBJ databases">
        <authorList>
            <person name="Livingstone P.G."/>
            <person name="Whitworth D.E."/>
        </authorList>
    </citation>
    <scope>NUCLEOTIDE SEQUENCE [LARGE SCALE GENOMIC DNA]</scope>
    <source>
        <strain evidence="6">CA040B</strain>
    </source>
</reference>
<feature type="compositionally biased region" description="Acidic residues" evidence="2">
    <location>
        <begin position="1162"/>
        <end position="1171"/>
    </location>
</feature>
<evidence type="ECO:0000313" key="6">
    <source>
        <dbReference type="Proteomes" id="UP000273405"/>
    </source>
</evidence>
<evidence type="ECO:0000313" key="5">
    <source>
        <dbReference type="EMBL" id="RKH43411.1"/>
    </source>
</evidence>
<dbReference type="InterPro" id="IPR014001">
    <property type="entry name" value="Helicase_ATP-bd"/>
</dbReference>
<evidence type="ECO:0000256" key="2">
    <source>
        <dbReference type="SAM" id="MobiDB-lite"/>
    </source>
</evidence>
<name>A0A3A8NML3_9BACT</name>
<dbReference type="PANTHER" id="PTHR45766">
    <property type="entry name" value="DNA ANNEALING HELICASE AND ENDONUCLEASE ZRANB3 FAMILY MEMBER"/>
    <property type="match status" value="1"/>
</dbReference>
<dbReference type="InterPro" id="IPR006935">
    <property type="entry name" value="Helicase/UvrB_N"/>
</dbReference>
<dbReference type="InterPro" id="IPR027417">
    <property type="entry name" value="P-loop_NTPase"/>
</dbReference>
<feature type="domain" description="Helicase ATP-binding" evidence="3">
    <location>
        <begin position="35"/>
        <end position="277"/>
    </location>
</feature>
<dbReference type="Proteomes" id="UP000273405">
    <property type="component" value="Unassembled WGS sequence"/>
</dbReference>
<dbReference type="Pfam" id="PF04851">
    <property type="entry name" value="ResIII"/>
    <property type="match status" value="1"/>
</dbReference>
<organism evidence="5 6">
    <name type="scientific">Corallococcus sicarius</name>
    <dbReference type="NCBI Taxonomy" id="2316726"/>
    <lineage>
        <taxon>Bacteria</taxon>
        <taxon>Pseudomonadati</taxon>
        <taxon>Myxococcota</taxon>
        <taxon>Myxococcia</taxon>
        <taxon>Myxococcales</taxon>
        <taxon>Cystobacterineae</taxon>
        <taxon>Myxococcaceae</taxon>
        <taxon>Corallococcus</taxon>
    </lineage>
</organism>
<dbReference type="SUPFAM" id="SSF52540">
    <property type="entry name" value="P-loop containing nucleoside triphosphate hydrolases"/>
    <property type="match status" value="3"/>
</dbReference>
<dbReference type="Gene3D" id="3.40.50.300">
    <property type="entry name" value="P-loop containing nucleotide triphosphate hydrolases"/>
    <property type="match status" value="3"/>
</dbReference>